<dbReference type="CDD" id="cd01131">
    <property type="entry name" value="PilT"/>
    <property type="match status" value="1"/>
</dbReference>
<reference evidence="3 4" key="1">
    <citation type="submission" date="2023-07" db="EMBL/GenBank/DDBJ databases">
        <title>Genomic Encyclopedia of Type Strains, Phase IV (KMG-IV): sequencing the most valuable type-strain genomes for metagenomic binning, comparative biology and taxonomic classification.</title>
        <authorList>
            <person name="Goeker M."/>
        </authorList>
    </citation>
    <scope>NUCLEOTIDE SEQUENCE [LARGE SCALE GENOMIC DNA]</scope>
    <source>
        <strain evidence="3 4">DSM 4006</strain>
    </source>
</reference>
<dbReference type="NCBIfam" id="TIGR01420">
    <property type="entry name" value="pilT_fam"/>
    <property type="match status" value="1"/>
</dbReference>
<dbReference type="InterPro" id="IPR050921">
    <property type="entry name" value="T4SS_GSP_E_ATPase"/>
</dbReference>
<dbReference type="Pfam" id="PF00437">
    <property type="entry name" value="T2SSE"/>
    <property type="match status" value="1"/>
</dbReference>
<dbReference type="InterPro" id="IPR001482">
    <property type="entry name" value="T2SS/T4SS_dom"/>
</dbReference>
<dbReference type="Gene3D" id="3.30.450.90">
    <property type="match status" value="1"/>
</dbReference>
<evidence type="ECO:0000259" key="2">
    <source>
        <dbReference type="PROSITE" id="PS00662"/>
    </source>
</evidence>
<evidence type="ECO:0000313" key="3">
    <source>
        <dbReference type="EMBL" id="MDQ0188304.1"/>
    </source>
</evidence>
<keyword evidence="4" id="KW-1185">Reference proteome</keyword>
<dbReference type="InterPro" id="IPR006321">
    <property type="entry name" value="PilT/PilU"/>
</dbReference>
<feature type="domain" description="Bacterial type II secretion system protein E" evidence="2">
    <location>
        <begin position="207"/>
        <end position="221"/>
    </location>
</feature>
<dbReference type="InterPro" id="IPR027417">
    <property type="entry name" value="P-loop_NTPase"/>
</dbReference>
<dbReference type="SUPFAM" id="SSF52540">
    <property type="entry name" value="P-loop containing nucleoside triphosphate hydrolases"/>
    <property type="match status" value="1"/>
</dbReference>
<gene>
    <name evidence="3" type="ORF">J2S03_000108</name>
</gene>
<dbReference type="Proteomes" id="UP001232973">
    <property type="component" value="Unassembled WGS sequence"/>
</dbReference>
<name>A0ABT9XDC8_9BACL</name>
<proteinExistence type="inferred from homology"/>
<accession>A0ABT9XDC8</accession>
<evidence type="ECO:0000313" key="4">
    <source>
        <dbReference type="Proteomes" id="UP001232973"/>
    </source>
</evidence>
<dbReference type="PANTHER" id="PTHR30486">
    <property type="entry name" value="TWITCHING MOTILITY PROTEIN PILT"/>
    <property type="match status" value="1"/>
</dbReference>
<organism evidence="3 4">
    <name type="scientific">Alicyclobacillus cycloheptanicus</name>
    <dbReference type="NCBI Taxonomy" id="1457"/>
    <lineage>
        <taxon>Bacteria</taxon>
        <taxon>Bacillati</taxon>
        <taxon>Bacillota</taxon>
        <taxon>Bacilli</taxon>
        <taxon>Bacillales</taxon>
        <taxon>Alicyclobacillaceae</taxon>
        <taxon>Alicyclobacillus</taxon>
    </lineage>
</organism>
<evidence type="ECO:0000256" key="1">
    <source>
        <dbReference type="ARBA" id="ARBA00006611"/>
    </source>
</evidence>
<dbReference type="InterPro" id="IPR003593">
    <property type="entry name" value="AAA+_ATPase"/>
</dbReference>
<protein>
    <submittedName>
        <fullName evidence="3">Twitching motility protein PilT</fullName>
    </submittedName>
</protein>
<sequence>MQENEWVDAEGEAFGEELQTWLKAAVERGASDFHAAAGAAPTIRVDGRLMPIDTQKLGPEQTLAYANALLDERQRARFESEGQVDFSCAHHNARFRVNVYRQRGSVSIAARVIPQRVPNFSELGLPAHLLRIAERPHGLFLVTGPTGSGKSTTLAAMIDDINHRFAKHVVTLEDPIEYLHRHDQCLIDQREIGLDTLSFGAGLRAALRQDPDVILVGEMRDLETIATAITAAETGHLVLATLHTPDAPQTIDRIIDVFDPNQQGQIRIQLASVLLGVLSQQLLPRAHGQGRVAACELLVNTPAVANLIRTDKVHQIRNAMQTGRQFGMQTMEMHLRELLAKGIVSAETVRQFAADWYDGGRVPPQA</sequence>
<dbReference type="Gene3D" id="3.40.50.300">
    <property type="entry name" value="P-loop containing nucleotide triphosphate hydrolases"/>
    <property type="match status" value="1"/>
</dbReference>
<comment type="caution">
    <text evidence="3">The sequence shown here is derived from an EMBL/GenBank/DDBJ whole genome shotgun (WGS) entry which is preliminary data.</text>
</comment>
<dbReference type="SMART" id="SM00382">
    <property type="entry name" value="AAA"/>
    <property type="match status" value="1"/>
</dbReference>
<dbReference type="PROSITE" id="PS00662">
    <property type="entry name" value="T2SP_E"/>
    <property type="match status" value="1"/>
</dbReference>
<comment type="similarity">
    <text evidence="1">Belongs to the GSP E family.</text>
</comment>
<dbReference type="EMBL" id="JAUSTP010000001">
    <property type="protein sequence ID" value="MDQ0188304.1"/>
    <property type="molecule type" value="Genomic_DNA"/>
</dbReference>